<dbReference type="Proteomes" id="UP000616346">
    <property type="component" value="Unassembled WGS sequence"/>
</dbReference>
<evidence type="ECO:0000313" key="1">
    <source>
        <dbReference type="EMBL" id="MBD8003140.1"/>
    </source>
</evidence>
<accession>A0ABR8VEL5</accession>
<name>A0ABR8VEL5_9BACT</name>
<gene>
    <name evidence="1" type="ORF">H9626_13110</name>
</gene>
<keyword evidence="2" id="KW-1185">Reference proteome</keyword>
<organism evidence="1 2">
    <name type="scientific">Phocaeicola faecium</name>
    <dbReference type="NCBI Taxonomy" id="2762213"/>
    <lineage>
        <taxon>Bacteria</taxon>
        <taxon>Pseudomonadati</taxon>
        <taxon>Bacteroidota</taxon>
        <taxon>Bacteroidia</taxon>
        <taxon>Bacteroidales</taxon>
        <taxon>Bacteroidaceae</taxon>
        <taxon>Phocaeicola</taxon>
    </lineage>
</organism>
<comment type="caution">
    <text evidence="1">The sequence shown here is derived from an EMBL/GenBank/DDBJ whole genome shotgun (WGS) entry which is preliminary data.</text>
</comment>
<proteinExistence type="predicted"/>
<protein>
    <submittedName>
        <fullName evidence="1">Uncharacterized protein</fullName>
    </submittedName>
</protein>
<evidence type="ECO:0000313" key="2">
    <source>
        <dbReference type="Proteomes" id="UP000616346"/>
    </source>
</evidence>
<reference evidence="1 2" key="1">
    <citation type="submission" date="2020-08" db="EMBL/GenBank/DDBJ databases">
        <title>A Genomic Blueprint of the Chicken Gut Microbiome.</title>
        <authorList>
            <person name="Gilroy R."/>
            <person name="Ravi A."/>
            <person name="Getino M."/>
            <person name="Pursley I."/>
            <person name="Horton D.L."/>
            <person name="Alikhan N.-F."/>
            <person name="Baker D."/>
            <person name="Gharbi K."/>
            <person name="Hall N."/>
            <person name="Watson M."/>
            <person name="Adriaenssens E.M."/>
            <person name="Foster-Nyarko E."/>
            <person name="Jarju S."/>
            <person name="Secka A."/>
            <person name="Antonio M."/>
            <person name="Oren A."/>
            <person name="Chaudhuri R."/>
            <person name="La Ragione R.M."/>
            <person name="Hildebrand F."/>
            <person name="Pallen M.J."/>
        </authorList>
    </citation>
    <scope>NUCLEOTIDE SEQUENCE [LARGE SCALE GENOMIC DNA]</scope>
    <source>
        <strain evidence="1 2">Sa1YUN3</strain>
    </source>
</reference>
<dbReference type="EMBL" id="JACSPQ010000019">
    <property type="protein sequence ID" value="MBD8003140.1"/>
    <property type="molecule type" value="Genomic_DNA"/>
</dbReference>
<dbReference type="RefSeq" id="WP_191710772.1">
    <property type="nucleotide sequence ID" value="NZ_JACSPQ010000019.1"/>
</dbReference>
<sequence length="77" mass="8548">MEQWICNEVAACGSKWSGVALSTEPVTSVPSVRDAKKSEVRHNPTTSHLCGSIWRRCGSLWRSSVSNAIRKYVLRVS</sequence>